<comment type="caution">
    <text evidence="1">The sequence shown here is derived from an EMBL/GenBank/DDBJ whole genome shotgun (WGS) entry which is preliminary data.</text>
</comment>
<dbReference type="Pfam" id="PF09357">
    <property type="entry name" value="RteC"/>
    <property type="match status" value="1"/>
</dbReference>
<reference evidence="1 2" key="1">
    <citation type="submission" date="2020-09" db="EMBL/GenBank/DDBJ databases">
        <title>Sinomicrobium weinanense sp. nov., a halophilic bacteria isolated from saline-alkali soil.</title>
        <authorList>
            <person name="Wu P."/>
            <person name="Ren H."/>
            <person name="Mei Y."/>
            <person name="Liang Y."/>
            <person name="Chen Z."/>
        </authorList>
    </citation>
    <scope>NUCLEOTIDE SEQUENCE [LARGE SCALE GENOMIC DNA]</scope>
    <source>
        <strain evidence="1 2">FJxs</strain>
    </source>
</reference>
<dbReference type="EMBL" id="JACVDC010000006">
    <property type="protein sequence ID" value="MBC9795137.1"/>
    <property type="molecule type" value="Genomic_DNA"/>
</dbReference>
<evidence type="ECO:0000313" key="1">
    <source>
        <dbReference type="EMBL" id="MBC9795137.1"/>
    </source>
</evidence>
<evidence type="ECO:0000313" key="2">
    <source>
        <dbReference type="Proteomes" id="UP000653730"/>
    </source>
</evidence>
<accession>A0A926JPK7</accession>
<dbReference type="AlphaFoldDB" id="A0A926JPK7"/>
<protein>
    <submittedName>
        <fullName evidence="1">RteC domain-containing protein</fullName>
    </submittedName>
</protein>
<name>A0A926JPK7_9FLAO</name>
<organism evidence="1 2">
    <name type="scientific">Sinomicrobium weinanense</name>
    <dbReference type="NCBI Taxonomy" id="2842200"/>
    <lineage>
        <taxon>Bacteria</taxon>
        <taxon>Pseudomonadati</taxon>
        <taxon>Bacteroidota</taxon>
        <taxon>Flavobacteriia</taxon>
        <taxon>Flavobacteriales</taxon>
        <taxon>Flavobacteriaceae</taxon>
        <taxon>Sinomicrobium</taxon>
    </lineage>
</organism>
<gene>
    <name evidence="1" type="ORF">IBL28_04110</name>
</gene>
<proteinExistence type="predicted"/>
<dbReference type="RefSeq" id="WP_187964287.1">
    <property type="nucleotide sequence ID" value="NZ_JACVDC010000006.1"/>
</dbReference>
<keyword evidence="2" id="KW-1185">Reference proteome</keyword>
<sequence>MVFEPIITRFNRELPFVIPLNPENIEKIREGIHLCRSTLFQLKEKVSEVGLDSEEAEIRFFKEIKAEPLSWLIYFVEVGGCELRKPRSDIEFQKQFFKKQLHKTECFFQKHRDFIHYMEQKHTYWDSRFFTRKVANDFPLLQKENYYRDPDFSTSHDFLWAKIKAMNRFIDYLHESLTQKLLQRDQRVESTPESNLRWTLPKTAAVELLYALHYSGAFNHGNAQLKEVVHLFEKSLNTDLGNFYNTFSEIRARKIDRTKYLNLLTEKLLKKIEEGDL</sequence>
<dbReference type="Proteomes" id="UP000653730">
    <property type="component" value="Unassembled WGS sequence"/>
</dbReference>
<dbReference type="InterPro" id="IPR018534">
    <property type="entry name" value="Tet_reg_excision_RteC"/>
</dbReference>